<feature type="domain" description="SAP" evidence="8">
    <location>
        <begin position="234"/>
        <end position="268"/>
    </location>
</feature>
<dbReference type="InterPro" id="IPR013083">
    <property type="entry name" value="Znf_RING/FYVE/PHD"/>
</dbReference>
<name>A0ABP9YWC2_9FUNG</name>
<gene>
    <name evidence="9" type="ORF">MFLAVUS_004588</name>
</gene>
<accession>A0ABP9YWC2</accession>
<dbReference type="Pfam" id="PF13923">
    <property type="entry name" value="zf-C3HC4_2"/>
    <property type="match status" value="1"/>
</dbReference>
<dbReference type="EMBL" id="BAABUK010000009">
    <property type="protein sequence ID" value="GAA5811158.1"/>
    <property type="molecule type" value="Genomic_DNA"/>
</dbReference>
<reference evidence="9 10" key="1">
    <citation type="submission" date="2024-04" db="EMBL/GenBank/DDBJ databases">
        <title>genome sequences of Mucor flavus KT1a and Helicostylum pulchrum KT1b strains isolated from the surface of a dry-aged beef.</title>
        <authorList>
            <person name="Toyotome T."/>
            <person name="Hosono M."/>
            <person name="Torimaru M."/>
            <person name="Fukuda K."/>
            <person name="Mikami N."/>
        </authorList>
    </citation>
    <scope>NUCLEOTIDE SEQUENCE [LARGE SCALE GENOMIC DNA]</scope>
    <source>
        <strain evidence="9 10">KT1a</strain>
    </source>
</reference>
<evidence type="ECO:0000259" key="8">
    <source>
        <dbReference type="PROSITE" id="PS50800"/>
    </source>
</evidence>
<dbReference type="Proteomes" id="UP001473302">
    <property type="component" value="Unassembled WGS sequence"/>
</dbReference>
<feature type="domain" description="RING-type" evidence="7">
    <location>
        <begin position="29"/>
        <end position="68"/>
    </location>
</feature>
<evidence type="ECO:0000256" key="6">
    <source>
        <dbReference type="SAM" id="MobiDB-lite"/>
    </source>
</evidence>
<evidence type="ECO:0000256" key="5">
    <source>
        <dbReference type="PROSITE-ProRule" id="PRU00175"/>
    </source>
</evidence>
<sequence>MSFTTDQNLDDPSEFKPKSLQVLDENFRCPICKEFFETAMILSTCSHSFCALCIRRSLNTEQNCPKCRATAYENDLIHNYDLDHVVDSWREARFESKETTIENSVCKIEECIIVDDNLDDFIPQKATASSSHTTSSSNTTRRSARFLPNIQETETVTAVSELTDTSVVECPICCRYMKYIVLNKHMDRCAIGESDTPPPSSPVQNNNSSSSSSLPMIQKKKPVDLGRKPTRVLYSMQSDKQMRELLRDLGLPDHGDKSLRVWRHKEYVTLYNANYDSDSPVSASVLLQRLASIEHSQMNSKLKRKPTDSGEHKEKYKSEFDLLIERVKKQKSEESSRQS</sequence>
<comment type="caution">
    <text evidence="9">The sequence shown here is derived from an EMBL/GenBank/DDBJ whole genome shotgun (WGS) entry which is preliminary data.</text>
</comment>
<dbReference type="SMART" id="SM00184">
    <property type="entry name" value="RING"/>
    <property type="match status" value="1"/>
</dbReference>
<protein>
    <recommendedName>
        <fullName evidence="1">Postreplication repair E3 ubiquitin-protein ligase RAD18</fullName>
    </recommendedName>
</protein>
<proteinExistence type="predicted"/>
<keyword evidence="3 5" id="KW-0863">Zinc-finger</keyword>
<evidence type="ECO:0000259" key="7">
    <source>
        <dbReference type="PROSITE" id="PS50089"/>
    </source>
</evidence>
<keyword evidence="4" id="KW-0862">Zinc</keyword>
<evidence type="ECO:0000256" key="1">
    <source>
        <dbReference type="ARBA" id="ARBA00015551"/>
    </source>
</evidence>
<feature type="region of interest" description="Disordered" evidence="6">
    <location>
        <begin position="193"/>
        <end position="222"/>
    </location>
</feature>
<keyword evidence="10" id="KW-1185">Reference proteome</keyword>
<dbReference type="InterPro" id="IPR039577">
    <property type="entry name" value="Rad18"/>
</dbReference>
<dbReference type="InterPro" id="IPR003034">
    <property type="entry name" value="SAP_dom"/>
</dbReference>
<dbReference type="PROSITE" id="PS50800">
    <property type="entry name" value="SAP"/>
    <property type="match status" value="1"/>
</dbReference>
<evidence type="ECO:0000313" key="9">
    <source>
        <dbReference type="EMBL" id="GAA5811158.1"/>
    </source>
</evidence>
<evidence type="ECO:0000256" key="4">
    <source>
        <dbReference type="ARBA" id="ARBA00022833"/>
    </source>
</evidence>
<keyword evidence="2" id="KW-0479">Metal-binding</keyword>
<feature type="compositionally biased region" description="Basic and acidic residues" evidence="6">
    <location>
        <begin position="305"/>
        <end position="315"/>
    </location>
</feature>
<evidence type="ECO:0000256" key="3">
    <source>
        <dbReference type="ARBA" id="ARBA00022771"/>
    </source>
</evidence>
<organism evidence="9 10">
    <name type="scientific">Mucor flavus</name>
    <dbReference type="NCBI Taxonomy" id="439312"/>
    <lineage>
        <taxon>Eukaryota</taxon>
        <taxon>Fungi</taxon>
        <taxon>Fungi incertae sedis</taxon>
        <taxon>Mucoromycota</taxon>
        <taxon>Mucoromycotina</taxon>
        <taxon>Mucoromycetes</taxon>
        <taxon>Mucorales</taxon>
        <taxon>Mucorineae</taxon>
        <taxon>Mucoraceae</taxon>
        <taxon>Mucor</taxon>
    </lineage>
</organism>
<evidence type="ECO:0000313" key="10">
    <source>
        <dbReference type="Proteomes" id="UP001473302"/>
    </source>
</evidence>
<dbReference type="PROSITE" id="PS50089">
    <property type="entry name" value="ZF_RING_2"/>
    <property type="match status" value="1"/>
</dbReference>
<feature type="compositionally biased region" description="Low complexity" evidence="6">
    <location>
        <begin position="202"/>
        <end position="215"/>
    </location>
</feature>
<feature type="compositionally biased region" description="Low complexity" evidence="6">
    <location>
        <begin position="126"/>
        <end position="141"/>
    </location>
</feature>
<dbReference type="SUPFAM" id="SSF57850">
    <property type="entry name" value="RING/U-box"/>
    <property type="match status" value="1"/>
</dbReference>
<dbReference type="Gene3D" id="3.30.40.10">
    <property type="entry name" value="Zinc/RING finger domain, C3HC4 (zinc finger)"/>
    <property type="match status" value="1"/>
</dbReference>
<dbReference type="InterPro" id="IPR001841">
    <property type="entry name" value="Znf_RING"/>
</dbReference>
<dbReference type="PROSITE" id="PS00518">
    <property type="entry name" value="ZF_RING_1"/>
    <property type="match status" value="1"/>
</dbReference>
<dbReference type="PANTHER" id="PTHR14134:SF2">
    <property type="entry name" value="E3 UBIQUITIN-PROTEIN LIGASE RAD18"/>
    <property type="match status" value="1"/>
</dbReference>
<dbReference type="PANTHER" id="PTHR14134">
    <property type="entry name" value="E3 UBIQUITIN-PROTEIN LIGASE RAD18"/>
    <property type="match status" value="1"/>
</dbReference>
<dbReference type="InterPro" id="IPR017907">
    <property type="entry name" value="Znf_RING_CS"/>
</dbReference>
<feature type="region of interest" description="Disordered" evidence="6">
    <location>
        <begin position="126"/>
        <end position="145"/>
    </location>
</feature>
<feature type="region of interest" description="Disordered" evidence="6">
    <location>
        <begin position="296"/>
        <end position="315"/>
    </location>
</feature>
<evidence type="ECO:0000256" key="2">
    <source>
        <dbReference type="ARBA" id="ARBA00022723"/>
    </source>
</evidence>